<dbReference type="InterPro" id="IPR016125">
    <property type="entry name" value="Peptidase_C15-like"/>
</dbReference>
<sequence length="290" mass="31018">MANASYAARQPPAVEGEKPVRVLVTGFGPFLTRYPLNSSWEIASTLPALLPASPQHPTPIQITVHHEPIRVSYRHVAHALPSLLDRNPADVILHIGLAASRSFFALEQGAHTRGYGATADVDGQVYPDAEAETLFPATEVPRVLQTGFDVEDVLGRWKAEIACLAGEGDGREGEGKSALLAGVDVRTNPDAGNFLCGFLYANALARSYRTTSSSREEAEEKADAPVAFLHVPDLSNHRDGRGGVELGKAVVIALLRALVESWRLKGVGARQDASKGEGGAEQQDDGRNNE</sequence>
<gene>
    <name evidence="6" type="ORF">B5807_03032</name>
</gene>
<evidence type="ECO:0000256" key="5">
    <source>
        <dbReference type="SAM" id="MobiDB-lite"/>
    </source>
</evidence>
<evidence type="ECO:0000256" key="3">
    <source>
        <dbReference type="ARBA" id="ARBA00022801"/>
    </source>
</evidence>
<dbReference type="SUPFAM" id="SSF53182">
    <property type="entry name" value="Pyrrolidone carboxyl peptidase (pyroglutamate aminopeptidase)"/>
    <property type="match status" value="1"/>
</dbReference>
<keyword evidence="2" id="KW-0645">Protease</keyword>
<protein>
    <recommendedName>
        <fullName evidence="8">Peptidase C15, pyroglutamyl peptidase I-like protein</fullName>
    </recommendedName>
</protein>
<keyword evidence="7" id="KW-1185">Reference proteome</keyword>
<dbReference type="STRING" id="105696.A0A1Y2MAM2"/>
<evidence type="ECO:0008006" key="8">
    <source>
        <dbReference type="Google" id="ProtNLM"/>
    </source>
</evidence>
<keyword evidence="3" id="KW-0378">Hydrolase</keyword>
<dbReference type="InterPro" id="IPR036440">
    <property type="entry name" value="Peptidase_C15-like_sf"/>
</dbReference>
<name>A0A1Y2MAM2_EPING</name>
<dbReference type="GO" id="GO:0008234">
    <property type="term" value="F:cysteine-type peptidase activity"/>
    <property type="evidence" value="ECO:0007669"/>
    <property type="project" value="UniProtKB-KW"/>
</dbReference>
<evidence type="ECO:0000256" key="4">
    <source>
        <dbReference type="ARBA" id="ARBA00022807"/>
    </source>
</evidence>
<dbReference type="PANTHER" id="PTHR23402:SF1">
    <property type="entry name" value="PYROGLUTAMYL-PEPTIDASE I"/>
    <property type="match status" value="1"/>
</dbReference>
<dbReference type="OMA" id="KLAYNHK"/>
<dbReference type="GO" id="GO:0006508">
    <property type="term" value="P:proteolysis"/>
    <property type="evidence" value="ECO:0007669"/>
    <property type="project" value="UniProtKB-KW"/>
</dbReference>
<dbReference type="Proteomes" id="UP000193240">
    <property type="component" value="Unassembled WGS sequence"/>
</dbReference>
<evidence type="ECO:0000256" key="1">
    <source>
        <dbReference type="ARBA" id="ARBA00006641"/>
    </source>
</evidence>
<proteinExistence type="inferred from homology"/>
<feature type="region of interest" description="Disordered" evidence="5">
    <location>
        <begin position="268"/>
        <end position="290"/>
    </location>
</feature>
<dbReference type="EMBL" id="KZ107839">
    <property type="protein sequence ID" value="OSS53165.1"/>
    <property type="molecule type" value="Genomic_DNA"/>
</dbReference>
<dbReference type="Pfam" id="PF01470">
    <property type="entry name" value="Peptidase_C15"/>
    <property type="match status" value="1"/>
</dbReference>
<comment type="similarity">
    <text evidence="1">Belongs to the peptidase C15 family.</text>
</comment>
<evidence type="ECO:0000313" key="7">
    <source>
        <dbReference type="Proteomes" id="UP000193240"/>
    </source>
</evidence>
<evidence type="ECO:0000256" key="2">
    <source>
        <dbReference type="ARBA" id="ARBA00022670"/>
    </source>
</evidence>
<accession>A0A1Y2MAM2</accession>
<reference evidence="6 7" key="1">
    <citation type="journal article" date="2017" name="Genome Announc.">
        <title>Genome sequence of the saprophytic ascomycete Epicoccum nigrum ICMP 19927 strain isolated from New Zealand.</title>
        <authorList>
            <person name="Fokin M."/>
            <person name="Fleetwood D."/>
            <person name="Weir B.S."/>
            <person name="Villas-Boas S.G."/>
        </authorList>
    </citation>
    <scope>NUCLEOTIDE SEQUENCE [LARGE SCALE GENOMIC DNA]</scope>
    <source>
        <strain evidence="6 7">ICMP 19927</strain>
    </source>
</reference>
<dbReference type="PANTHER" id="PTHR23402">
    <property type="entry name" value="PROTEASE FAMILY C15 PYROGLUTAMYL-PEPTIDASE I-RELATED"/>
    <property type="match status" value="1"/>
</dbReference>
<dbReference type="InParanoid" id="A0A1Y2MAM2"/>
<evidence type="ECO:0000313" key="6">
    <source>
        <dbReference type="EMBL" id="OSS53165.1"/>
    </source>
</evidence>
<dbReference type="Gene3D" id="3.40.630.20">
    <property type="entry name" value="Peptidase C15, pyroglutamyl peptidase I-like"/>
    <property type="match status" value="1"/>
</dbReference>
<organism evidence="6 7">
    <name type="scientific">Epicoccum nigrum</name>
    <name type="common">Soil fungus</name>
    <name type="synonym">Epicoccum purpurascens</name>
    <dbReference type="NCBI Taxonomy" id="105696"/>
    <lineage>
        <taxon>Eukaryota</taxon>
        <taxon>Fungi</taxon>
        <taxon>Dikarya</taxon>
        <taxon>Ascomycota</taxon>
        <taxon>Pezizomycotina</taxon>
        <taxon>Dothideomycetes</taxon>
        <taxon>Pleosporomycetidae</taxon>
        <taxon>Pleosporales</taxon>
        <taxon>Pleosporineae</taxon>
        <taxon>Didymellaceae</taxon>
        <taxon>Epicoccum</taxon>
    </lineage>
</organism>
<keyword evidence="4" id="KW-0788">Thiol protease</keyword>
<dbReference type="AlphaFoldDB" id="A0A1Y2MAM2"/>